<keyword evidence="1" id="KW-0732">Signal</keyword>
<dbReference type="AlphaFoldDB" id="A0A7Z7BSU2"/>
<evidence type="ECO:0000256" key="1">
    <source>
        <dbReference type="SAM" id="SignalP"/>
    </source>
</evidence>
<feature type="chain" id="PRO_5031509035" description="Methylaspartate ammonia-lyase" evidence="1">
    <location>
        <begin position="21"/>
        <end position="421"/>
    </location>
</feature>
<organism evidence="2 3">
    <name type="scientific">Agrobacterium fabrum</name>
    <dbReference type="NCBI Taxonomy" id="1176649"/>
    <lineage>
        <taxon>Bacteria</taxon>
        <taxon>Pseudomonadati</taxon>
        <taxon>Pseudomonadota</taxon>
        <taxon>Alphaproteobacteria</taxon>
        <taxon>Hyphomicrobiales</taxon>
        <taxon>Rhizobiaceae</taxon>
        <taxon>Rhizobium/Agrobacterium group</taxon>
        <taxon>Agrobacterium</taxon>
        <taxon>Agrobacterium tumefaciens complex</taxon>
    </lineage>
</organism>
<protein>
    <recommendedName>
        <fullName evidence="4">Methylaspartate ammonia-lyase</fullName>
    </recommendedName>
</protein>
<accession>A0A7Z7BSU2</accession>
<evidence type="ECO:0008006" key="4">
    <source>
        <dbReference type="Google" id="ProtNLM"/>
    </source>
</evidence>
<sequence length="421" mass="45559">MSIRNMIATLLTVFAMTSTAAAGKIADRTGLAAKLCDGLAGRMDQSTGPFLLRSFEPGPSQKPLDPALSNTAFTYDNALASIALFACGKDDKALRIVEALRYALGHDRTYRDGRVRNAYRAGAVDVYQGSMLLPGFWNEGRKAWMEDVYQVGSATGNLAWAALAFLAAFDRSGDKSYLSAASSLIEWINQNTVGTGGLGFTGGTFGQDAHPIHLDWKSTEHNLDVFAAAAWLSEIDQAKDWRSVQDRALSFLNAMWNDGEGRFYVGSLPGGDTPNTSQSGIDSELWPIMAVPKFRARADHVLDWVDRHYAVDGGFDFNDDRDGIWLEGTAQAALAFEIAGHRARSDALLDTIGAELSPESLVYATSGPELTTGLKIGPDSTSADFKYFRLPHVGATAWGILAAKGWNPFVRRGVSSMHEAE</sequence>
<dbReference type="Gene3D" id="1.50.10.20">
    <property type="match status" value="1"/>
</dbReference>
<dbReference type="SUPFAM" id="SSF48239">
    <property type="entry name" value="Terpenoid cyclases/Protein prenyltransferases"/>
    <property type="match status" value="1"/>
</dbReference>
<evidence type="ECO:0000313" key="3">
    <source>
        <dbReference type="Proteomes" id="UP000198917"/>
    </source>
</evidence>
<reference evidence="2 3" key="1">
    <citation type="submission" date="2016-10" db="EMBL/GenBank/DDBJ databases">
        <authorList>
            <person name="Varghese N."/>
            <person name="Submissions S."/>
        </authorList>
    </citation>
    <scope>NUCLEOTIDE SEQUENCE [LARGE SCALE GENOMIC DNA]</scope>
    <source>
        <strain evidence="2 3">PDC82</strain>
    </source>
</reference>
<proteinExistence type="predicted"/>
<dbReference type="Proteomes" id="UP000198917">
    <property type="component" value="Unassembled WGS sequence"/>
</dbReference>
<dbReference type="EMBL" id="FNEW01000010">
    <property type="protein sequence ID" value="SDK51254.1"/>
    <property type="molecule type" value="Genomic_DNA"/>
</dbReference>
<comment type="caution">
    <text evidence="2">The sequence shown here is derived from an EMBL/GenBank/DDBJ whole genome shotgun (WGS) entry which is preliminary data.</text>
</comment>
<gene>
    <name evidence="2" type="ORF">SAMN05428983_5177</name>
</gene>
<feature type="signal peptide" evidence="1">
    <location>
        <begin position="1"/>
        <end position="20"/>
    </location>
</feature>
<dbReference type="RefSeq" id="WP_080814464.1">
    <property type="nucleotide sequence ID" value="NZ_CP116684.1"/>
</dbReference>
<dbReference type="InterPro" id="IPR008930">
    <property type="entry name" value="Terpenoid_cyclase/PrenylTrfase"/>
</dbReference>
<evidence type="ECO:0000313" key="2">
    <source>
        <dbReference type="EMBL" id="SDK51254.1"/>
    </source>
</evidence>
<name>A0A7Z7BSU2_9HYPH</name>